<name>A0A8W8HMW1_MAGGI</name>
<reference evidence="2" key="1">
    <citation type="submission" date="2022-08" db="UniProtKB">
        <authorList>
            <consortium name="EnsemblMetazoa"/>
        </authorList>
    </citation>
    <scope>IDENTIFICATION</scope>
    <source>
        <strain evidence="2">05x7-T-G4-1.051#20</strain>
    </source>
</reference>
<dbReference type="InterPro" id="IPR014729">
    <property type="entry name" value="Rossmann-like_a/b/a_fold"/>
</dbReference>
<evidence type="ECO:0000313" key="2">
    <source>
        <dbReference type="EnsemblMetazoa" id="G10295.14:cds"/>
    </source>
</evidence>
<dbReference type="EnsemblMetazoa" id="G10295.14">
    <property type="protein sequence ID" value="G10295.14:cds"/>
    <property type="gene ID" value="G10295"/>
</dbReference>
<dbReference type="PANTHER" id="PTHR46989">
    <property type="entry name" value="USP DOMAIN-CONTAINING PROTEIN"/>
    <property type="match status" value="1"/>
</dbReference>
<accession>A0A8W8HMW1</accession>
<keyword evidence="3" id="KW-1185">Reference proteome</keyword>
<dbReference type="PANTHER" id="PTHR46989:SF3">
    <property type="entry name" value="USPA DOMAIN-CONTAINING PROTEIN"/>
    <property type="match status" value="1"/>
</dbReference>
<dbReference type="EnsemblMetazoa" id="G10295.13">
    <property type="protein sequence ID" value="G10295.13:cds"/>
    <property type="gene ID" value="G10295"/>
</dbReference>
<dbReference type="AlphaFoldDB" id="A0A8W8HMW1"/>
<proteinExistence type="predicted"/>
<evidence type="ECO:0000313" key="3">
    <source>
        <dbReference type="Proteomes" id="UP000005408"/>
    </source>
</evidence>
<dbReference type="InterPro" id="IPR006016">
    <property type="entry name" value="UspA"/>
</dbReference>
<dbReference type="CDD" id="cd23659">
    <property type="entry name" value="USP_At3g01520-like"/>
    <property type="match status" value="1"/>
</dbReference>
<dbReference type="GeneID" id="105327631"/>
<dbReference type="InterPro" id="IPR006015">
    <property type="entry name" value="Universal_stress_UspA"/>
</dbReference>
<sequence>MASKRVVIVAIDGSDHAYDALDWYLSNIHRSGDMVIGVHCADYSKLQSQPLTLLSSDKSLVTNFLDSEETSVKKVAATFDSKVLKNKIDGKFIRINGDPGPGLVEVSVNEKAAMIVMGSRGLGTIRRTLLGSVSSYVMCHASVPVIVFRK</sequence>
<dbReference type="Gene3D" id="3.40.50.620">
    <property type="entry name" value="HUPs"/>
    <property type="match status" value="1"/>
</dbReference>
<dbReference type="Proteomes" id="UP000005408">
    <property type="component" value="Unassembled WGS sequence"/>
</dbReference>
<dbReference type="OMA" id="FIRINGD"/>
<organism evidence="2 3">
    <name type="scientific">Magallana gigas</name>
    <name type="common">Pacific oyster</name>
    <name type="synonym">Crassostrea gigas</name>
    <dbReference type="NCBI Taxonomy" id="29159"/>
    <lineage>
        <taxon>Eukaryota</taxon>
        <taxon>Metazoa</taxon>
        <taxon>Spiralia</taxon>
        <taxon>Lophotrochozoa</taxon>
        <taxon>Mollusca</taxon>
        <taxon>Bivalvia</taxon>
        <taxon>Autobranchia</taxon>
        <taxon>Pteriomorphia</taxon>
        <taxon>Ostreida</taxon>
        <taxon>Ostreoidea</taxon>
        <taxon>Ostreidae</taxon>
        <taxon>Magallana</taxon>
    </lineage>
</organism>
<dbReference type="SUPFAM" id="SSF52402">
    <property type="entry name" value="Adenine nucleotide alpha hydrolases-like"/>
    <property type="match status" value="1"/>
</dbReference>
<dbReference type="EnsemblMetazoa" id="G10295.12">
    <property type="protein sequence ID" value="G10295.12:cds"/>
    <property type="gene ID" value="G10295"/>
</dbReference>
<dbReference type="KEGG" id="crg:105327631"/>
<dbReference type="OrthoDB" id="843225at2759"/>
<dbReference type="Pfam" id="PF00582">
    <property type="entry name" value="Usp"/>
    <property type="match status" value="1"/>
</dbReference>
<evidence type="ECO:0000259" key="1">
    <source>
        <dbReference type="Pfam" id="PF00582"/>
    </source>
</evidence>
<dbReference type="PRINTS" id="PR01438">
    <property type="entry name" value="UNVRSLSTRESS"/>
</dbReference>
<dbReference type="RefSeq" id="XP_034323108.1">
    <property type="nucleotide sequence ID" value="XM_034467217.2"/>
</dbReference>
<protein>
    <recommendedName>
        <fullName evidence="1">UspA domain-containing protein</fullName>
    </recommendedName>
</protein>
<feature type="domain" description="UspA" evidence="1">
    <location>
        <begin position="6"/>
        <end position="149"/>
    </location>
</feature>